<name>A0A6P7Z6D9_9AMPH</name>
<evidence type="ECO:0000313" key="3">
    <source>
        <dbReference type="RefSeq" id="XP_030070980.1"/>
    </source>
</evidence>
<dbReference type="Proteomes" id="UP000515156">
    <property type="component" value="Chromosome 9"/>
</dbReference>
<dbReference type="OrthoDB" id="6351677at2759"/>
<feature type="region of interest" description="Disordered" evidence="1">
    <location>
        <begin position="179"/>
        <end position="237"/>
    </location>
</feature>
<gene>
    <name evidence="3" type="primary">LOC115477959</name>
</gene>
<evidence type="ECO:0000256" key="1">
    <source>
        <dbReference type="SAM" id="MobiDB-lite"/>
    </source>
</evidence>
<proteinExistence type="predicted"/>
<protein>
    <submittedName>
        <fullName evidence="3">Uncharacterized protein LOC115477959</fullName>
    </submittedName>
</protein>
<dbReference type="AlphaFoldDB" id="A0A6P7Z6D9"/>
<sequence length="366" mass="41374">MTASALIPGPLFFHDQTKIRTSKRVKKMPEELPADVKAMNVNPRLSAVINSEKQKAGHMSERNEEVLLNDDATGKEKHATLPEILTSTMMKGDMEGPKLSQVPPSNEDLQMSPFDDCKCNAPSLLYEVEKLLDVFSQYETNFPQGLVNVLNQSWTELTEGAVYPKKYWQAPVGRGMKVGAQERSNKPAAPEVTATKKVEKVKSKKNKKRVTLAENVKEKRNREAAPNKPPGNRVPVTQPHVYETISFSMSSRMCEEQGWIFQNRDPESEEKEWKAVYRWAVERLQLAQIPINKQLSDLKEKGFDKPVLLRHYDDSKQEVVKPKKQACESSASLVLHNGKPLVPEMKKKDPVLKKLHYALIDGSSLT</sequence>
<feature type="compositionally biased region" description="Basic and acidic residues" evidence="1">
    <location>
        <begin position="215"/>
        <end position="225"/>
    </location>
</feature>
<dbReference type="GeneID" id="115477959"/>
<organism evidence="2 3">
    <name type="scientific">Microcaecilia unicolor</name>
    <dbReference type="NCBI Taxonomy" id="1415580"/>
    <lineage>
        <taxon>Eukaryota</taxon>
        <taxon>Metazoa</taxon>
        <taxon>Chordata</taxon>
        <taxon>Craniata</taxon>
        <taxon>Vertebrata</taxon>
        <taxon>Euteleostomi</taxon>
        <taxon>Amphibia</taxon>
        <taxon>Gymnophiona</taxon>
        <taxon>Siphonopidae</taxon>
        <taxon>Microcaecilia</taxon>
    </lineage>
</organism>
<dbReference type="InParanoid" id="A0A6P7Z6D9"/>
<keyword evidence="2" id="KW-1185">Reference proteome</keyword>
<reference evidence="3" key="1">
    <citation type="submission" date="2025-08" db="UniProtKB">
        <authorList>
            <consortium name="RefSeq"/>
        </authorList>
    </citation>
    <scope>IDENTIFICATION</scope>
</reference>
<evidence type="ECO:0000313" key="2">
    <source>
        <dbReference type="Proteomes" id="UP000515156"/>
    </source>
</evidence>
<accession>A0A6P7Z6D9</accession>
<dbReference type="PANTHER" id="PTHR23093">
    <property type="entry name" value="SIMILAR TO CHROMOSOME 3 OPEN READING FRAME 20"/>
    <property type="match status" value="1"/>
</dbReference>
<dbReference type="KEGG" id="muo:115477959"/>
<dbReference type="RefSeq" id="XP_030070980.1">
    <property type="nucleotide sequence ID" value="XM_030215120.1"/>
</dbReference>
<dbReference type="PANTHER" id="PTHR23093:SF16">
    <property type="entry name" value="FAM194 C-TERMINAL DOMAIN-CONTAINING PROTEIN"/>
    <property type="match status" value="1"/>
</dbReference>